<name>A0AAD7BFT8_9AGAR</name>
<proteinExistence type="predicted"/>
<comment type="caution">
    <text evidence="1">The sequence shown here is derived from an EMBL/GenBank/DDBJ whole genome shotgun (WGS) entry which is preliminary data.</text>
</comment>
<sequence length="165" mass="19185">MDASDIYSLLPCSTVADAKKLGRERRRAIQEISANWFTDPTLDDDSEGEWSTDWKDFDIIFFWKNRTHDGTIKIDKLLKETWVVLGTIEMLAFMPGGDGLYWLFSAGGEYYFWADYLLKKHSKRFASHQEFVDRVVRGDGAETGLRLPDVVVPQAVETDFKWWFE</sequence>
<organism evidence="1 2">
    <name type="scientific">Roridomyces roridus</name>
    <dbReference type="NCBI Taxonomy" id="1738132"/>
    <lineage>
        <taxon>Eukaryota</taxon>
        <taxon>Fungi</taxon>
        <taxon>Dikarya</taxon>
        <taxon>Basidiomycota</taxon>
        <taxon>Agaricomycotina</taxon>
        <taxon>Agaricomycetes</taxon>
        <taxon>Agaricomycetidae</taxon>
        <taxon>Agaricales</taxon>
        <taxon>Marasmiineae</taxon>
        <taxon>Mycenaceae</taxon>
        <taxon>Roridomyces</taxon>
    </lineage>
</organism>
<keyword evidence="2" id="KW-1185">Reference proteome</keyword>
<reference evidence="1" key="1">
    <citation type="submission" date="2023-03" db="EMBL/GenBank/DDBJ databases">
        <title>Massive genome expansion in bonnet fungi (Mycena s.s.) driven by repeated elements and novel gene families across ecological guilds.</title>
        <authorList>
            <consortium name="Lawrence Berkeley National Laboratory"/>
            <person name="Harder C.B."/>
            <person name="Miyauchi S."/>
            <person name="Viragh M."/>
            <person name="Kuo A."/>
            <person name="Thoen E."/>
            <person name="Andreopoulos B."/>
            <person name="Lu D."/>
            <person name="Skrede I."/>
            <person name="Drula E."/>
            <person name="Henrissat B."/>
            <person name="Morin E."/>
            <person name="Kohler A."/>
            <person name="Barry K."/>
            <person name="LaButti K."/>
            <person name="Morin E."/>
            <person name="Salamov A."/>
            <person name="Lipzen A."/>
            <person name="Mereny Z."/>
            <person name="Hegedus B."/>
            <person name="Baldrian P."/>
            <person name="Stursova M."/>
            <person name="Weitz H."/>
            <person name="Taylor A."/>
            <person name="Grigoriev I.V."/>
            <person name="Nagy L.G."/>
            <person name="Martin F."/>
            <person name="Kauserud H."/>
        </authorList>
    </citation>
    <scope>NUCLEOTIDE SEQUENCE</scope>
    <source>
        <strain evidence="1">9284</strain>
    </source>
</reference>
<dbReference type="EMBL" id="JARKIF010000017">
    <property type="protein sequence ID" value="KAJ7620064.1"/>
    <property type="molecule type" value="Genomic_DNA"/>
</dbReference>
<accession>A0AAD7BFT8</accession>
<dbReference type="Proteomes" id="UP001221142">
    <property type="component" value="Unassembled WGS sequence"/>
</dbReference>
<dbReference type="AlphaFoldDB" id="A0AAD7BFT8"/>
<evidence type="ECO:0000313" key="2">
    <source>
        <dbReference type="Proteomes" id="UP001221142"/>
    </source>
</evidence>
<protein>
    <submittedName>
        <fullName evidence="1">Uncharacterized protein</fullName>
    </submittedName>
</protein>
<evidence type="ECO:0000313" key="1">
    <source>
        <dbReference type="EMBL" id="KAJ7620064.1"/>
    </source>
</evidence>
<gene>
    <name evidence="1" type="ORF">FB45DRAFT_929384</name>
</gene>